<evidence type="ECO:0008006" key="3">
    <source>
        <dbReference type="Google" id="ProtNLM"/>
    </source>
</evidence>
<dbReference type="Pfam" id="PF04237">
    <property type="entry name" value="YjbR"/>
    <property type="match status" value="1"/>
</dbReference>
<dbReference type="Gene3D" id="3.90.1150.30">
    <property type="match status" value="1"/>
</dbReference>
<gene>
    <name evidence="1" type="ORF">BJY26_000666</name>
</gene>
<name>A0A7Z0AA49_9MICO</name>
<sequence length="113" mass="12339">MDWSDVVRIGLSLPETAESTSYGTPALKVAGKLLARLRNQDGGAVLCCGLDEKAALLADDDPAFYTTAHYDGYGAILVRLEHTDSERLRELLVESWLANAPAKVRNQHIEELA</sequence>
<reference evidence="1 2" key="1">
    <citation type="submission" date="2020-07" db="EMBL/GenBank/DDBJ databases">
        <title>Sequencing the genomes of 1000 actinobacteria strains.</title>
        <authorList>
            <person name="Klenk H.-P."/>
        </authorList>
    </citation>
    <scope>NUCLEOTIDE SEQUENCE [LARGE SCALE GENOMIC DNA]</scope>
    <source>
        <strain evidence="1 2">DSM 26341</strain>
    </source>
</reference>
<dbReference type="Proteomes" id="UP000539111">
    <property type="component" value="Unassembled WGS sequence"/>
</dbReference>
<evidence type="ECO:0000313" key="1">
    <source>
        <dbReference type="EMBL" id="NYI66360.1"/>
    </source>
</evidence>
<dbReference type="InterPro" id="IPR038056">
    <property type="entry name" value="YjbR-like_sf"/>
</dbReference>
<dbReference type="AlphaFoldDB" id="A0A7Z0AA49"/>
<organism evidence="1 2">
    <name type="scientific">Spelaeicoccus albus</name>
    <dbReference type="NCBI Taxonomy" id="1280376"/>
    <lineage>
        <taxon>Bacteria</taxon>
        <taxon>Bacillati</taxon>
        <taxon>Actinomycetota</taxon>
        <taxon>Actinomycetes</taxon>
        <taxon>Micrococcales</taxon>
        <taxon>Brevibacteriaceae</taxon>
        <taxon>Spelaeicoccus</taxon>
    </lineage>
</organism>
<accession>A0A7Z0AA49</accession>
<protein>
    <recommendedName>
        <fullName evidence="3">MmcQ/YjbR family DNA-binding protein</fullName>
    </recommendedName>
</protein>
<evidence type="ECO:0000313" key="2">
    <source>
        <dbReference type="Proteomes" id="UP000539111"/>
    </source>
</evidence>
<dbReference type="EMBL" id="JACBZP010000001">
    <property type="protein sequence ID" value="NYI66360.1"/>
    <property type="molecule type" value="Genomic_DNA"/>
</dbReference>
<proteinExistence type="predicted"/>
<dbReference type="SUPFAM" id="SSF142906">
    <property type="entry name" value="YjbR-like"/>
    <property type="match status" value="1"/>
</dbReference>
<keyword evidence="2" id="KW-1185">Reference proteome</keyword>
<comment type="caution">
    <text evidence="1">The sequence shown here is derived from an EMBL/GenBank/DDBJ whole genome shotgun (WGS) entry which is preliminary data.</text>
</comment>
<dbReference type="InterPro" id="IPR058532">
    <property type="entry name" value="YjbR/MT2646/Rv2570-like"/>
</dbReference>
<dbReference type="RefSeq" id="WP_179425650.1">
    <property type="nucleotide sequence ID" value="NZ_JACBZP010000001.1"/>
</dbReference>